<name>A0A2A4JSE9_HELVI</name>
<keyword evidence="1" id="KW-0732">Signal</keyword>
<dbReference type="InterPro" id="IPR031734">
    <property type="entry name" value="MBF2"/>
</dbReference>
<evidence type="ECO:0000256" key="1">
    <source>
        <dbReference type="SAM" id="SignalP"/>
    </source>
</evidence>
<gene>
    <name evidence="2" type="ORF">B5V51_13485</name>
</gene>
<evidence type="ECO:0000313" key="2">
    <source>
        <dbReference type="EMBL" id="PCG74330.1"/>
    </source>
</evidence>
<dbReference type="AlphaFoldDB" id="A0A2A4JSE9"/>
<proteinExistence type="predicted"/>
<comment type="caution">
    <text evidence="2">The sequence shown here is derived from an EMBL/GenBank/DDBJ whole genome shotgun (WGS) entry which is preliminary data.</text>
</comment>
<reference evidence="2" key="1">
    <citation type="submission" date="2017-09" db="EMBL/GenBank/DDBJ databases">
        <title>Contemporary evolution of a Lepidopteran species, Heliothis virescens, in response to modern agricultural practices.</title>
        <authorList>
            <person name="Fritz M.L."/>
            <person name="Deyonke A.M."/>
            <person name="Papanicolaou A."/>
            <person name="Micinski S."/>
            <person name="Westbrook J."/>
            <person name="Gould F."/>
        </authorList>
    </citation>
    <scope>NUCLEOTIDE SEQUENCE [LARGE SCALE GENOMIC DNA]</scope>
    <source>
        <strain evidence="2">HvINT-</strain>
        <tissue evidence="2">Whole body</tissue>
    </source>
</reference>
<sequence length="135" mass="15186">MFFKLFTVLVLYLSLAESNDIRVGHAGYRSKKIYSEIKEANPALWTRTDDIIINAPHNEVIDAVYITDLRENKDGEAYIESGGVGTKSVTVGLRSPSVLRGYKFEIEVFADNPNEGFFSKGAQYYGGDTQYARKF</sequence>
<dbReference type="EMBL" id="NWSH01000767">
    <property type="protein sequence ID" value="PCG74330.1"/>
    <property type="molecule type" value="Genomic_DNA"/>
</dbReference>
<feature type="chain" id="PRO_5012472353" evidence="1">
    <location>
        <begin position="19"/>
        <end position="135"/>
    </location>
</feature>
<dbReference type="Pfam" id="PF15868">
    <property type="entry name" value="MBF2"/>
    <property type="match status" value="1"/>
</dbReference>
<organism evidence="2">
    <name type="scientific">Heliothis virescens</name>
    <name type="common">Tobacco budworm moth</name>
    <dbReference type="NCBI Taxonomy" id="7102"/>
    <lineage>
        <taxon>Eukaryota</taxon>
        <taxon>Metazoa</taxon>
        <taxon>Ecdysozoa</taxon>
        <taxon>Arthropoda</taxon>
        <taxon>Hexapoda</taxon>
        <taxon>Insecta</taxon>
        <taxon>Pterygota</taxon>
        <taxon>Neoptera</taxon>
        <taxon>Endopterygota</taxon>
        <taxon>Lepidoptera</taxon>
        <taxon>Glossata</taxon>
        <taxon>Ditrysia</taxon>
        <taxon>Noctuoidea</taxon>
        <taxon>Noctuidae</taxon>
        <taxon>Heliothinae</taxon>
        <taxon>Heliothis</taxon>
    </lineage>
</organism>
<feature type="signal peptide" evidence="1">
    <location>
        <begin position="1"/>
        <end position="18"/>
    </location>
</feature>
<accession>A0A2A4JSE9</accession>
<protein>
    <submittedName>
        <fullName evidence="2">Uncharacterized protein</fullName>
    </submittedName>
</protein>